<reference evidence="3" key="1">
    <citation type="journal article" date="2014" name="Int. J. Syst. Evol. Microbiol.">
        <title>Complete genome sequence of Corynebacterium casei LMG S-19264T (=DSM 44701T), isolated from a smear-ripened cheese.</title>
        <authorList>
            <consortium name="US DOE Joint Genome Institute (JGI-PGF)"/>
            <person name="Walter F."/>
            <person name="Albersmeier A."/>
            <person name="Kalinowski J."/>
            <person name="Ruckert C."/>
        </authorList>
    </citation>
    <scope>NUCLEOTIDE SEQUENCE</scope>
    <source>
        <strain evidence="3">CGMCC 4.7430</strain>
    </source>
</reference>
<dbReference type="Gene3D" id="3.40.50.150">
    <property type="entry name" value="Vaccinia Virus protein VP39"/>
    <property type="match status" value="1"/>
</dbReference>
<evidence type="ECO:0000313" key="4">
    <source>
        <dbReference type="Proteomes" id="UP000660745"/>
    </source>
</evidence>
<feature type="domain" description="Methyltransferase" evidence="1">
    <location>
        <begin position="172"/>
        <end position="278"/>
    </location>
</feature>
<dbReference type="SUPFAM" id="SSF53335">
    <property type="entry name" value="S-adenosyl-L-methionine-dependent methyltransferases"/>
    <property type="match status" value="1"/>
</dbReference>
<dbReference type="SUPFAM" id="SSF46785">
    <property type="entry name" value="Winged helix' DNA-binding domain"/>
    <property type="match status" value="1"/>
</dbReference>
<gene>
    <name evidence="3" type="ORF">GCM10012278_05740</name>
</gene>
<dbReference type="GO" id="GO:0032259">
    <property type="term" value="P:methylation"/>
    <property type="evidence" value="ECO:0007669"/>
    <property type="project" value="UniProtKB-KW"/>
</dbReference>
<dbReference type="PANTHER" id="PTHR45128">
    <property type="entry name" value="METHYLTRANSFERASE TYPE 11"/>
    <property type="match status" value="1"/>
</dbReference>
<dbReference type="InterPro" id="IPR029063">
    <property type="entry name" value="SAM-dependent_MTases_sf"/>
</dbReference>
<dbReference type="Pfam" id="PF21320">
    <property type="entry name" value="WHD_Rv2258c"/>
    <property type="match status" value="1"/>
</dbReference>
<dbReference type="Pfam" id="PF13649">
    <property type="entry name" value="Methyltransf_25"/>
    <property type="match status" value="1"/>
</dbReference>
<evidence type="ECO:0000259" key="2">
    <source>
        <dbReference type="Pfam" id="PF21320"/>
    </source>
</evidence>
<protein>
    <submittedName>
        <fullName evidence="3">SAM-dependent methyltransferase</fullName>
    </submittedName>
</protein>
<dbReference type="GO" id="GO:0008168">
    <property type="term" value="F:methyltransferase activity"/>
    <property type="evidence" value="ECO:0007669"/>
    <property type="project" value="UniProtKB-KW"/>
</dbReference>
<dbReference type="EMBL" id="BMNK01000001">
    <property type="protein sequence ID" value="GGP01651.1"/>
    <property type="molecule type" value="Genomic_DNA"/>
</dbReference>
<reference evidence="3" key="2">
    <citation type="submission" date="2020-09" db="EMBL/GenBank/DDBJ databases">
        <authorList>
            <person name="Sun Q."/>
            <person name="Zhou Y."/>
        </authorList>
    </citation>
    <scope>NUCLEOTIDE SEQUENCE</scope>
    <source>
        <strain evidence="3">CGMCC 4.7430</strain>
    </source>
</reference>
<dbReference type="Proteomes" id="UP000660745">
    <property type="component" value="Unassembled WGS sequence"/>
</dbReference>
<sequence>MTTKTDEFADHLLQAALGTIEILAIHLGDRLGWYRALAEQGPAGPAELAVRAGGAERYAREWLEQQAAAGILEVAPDGRFALPPGVAEVLTDRSSLAYLAPLARMLAAAATQLPALENAYRTGGGVGWAAFGTDMRESQADMNRPWFEHALPDALAGVPDLDALLRRPGARIADVGCGGGWSAIALAGAYPEATVEGVDIDAPSIELARRNAAGLGDRVTFRRRNAAGLGDRVTFRCGDAAGLGAGRYDAVFAFECVHDMPRPVDTLAAARRALVPGGAVVVMDEAVGDAFTPDADELERLMYGFSLLICLPDGMSEQPSAATGTVMRPGTLRRYAEEAGFTGVDVLPISDFGFWRFYRLRL</sequence>
<keyword evidence="3" id="KW-0489">Methyltransferase</keyword>
<name>A0A918A0U9_9ACTN</name>
<dbReference type="InterPro" id="IPR036390">
    <property type="entry name" value="WH_DNA-bd_sf"/>
</dbReference>
<comment type="caution">
    <text evidence="3">The sequence shown here is derived from an EMBL/GenBank/DDBJ whole genome shotgun (WGS) entry which is preliminary data.</text>
</comment>
<organism evidence="3 4">
    <name type="scientific">Nonomuraea glycinis</name>
    <dbReference type="NCBI Taxonomy" id="2047744"/>
    <lineage>
        <taxon>Bacteria</taxon>
        <taxon>Bacillati</taxon>
        <taxon>Actinomycetota</taxon>
        <taxon>Actinomycetes</taxon>
        <taxon>Streptosporangiales</taxon>
        <taxon>Streptosporangiaceae</taxon>
        <taxon>Nonomuraea</taxon>
    </lineage>
</organism>
<proteinExistence type="predicted"/>
<dbReference type="Gene3D" id="1.10.10.10">
    <property type="entry name" value="Winged helix-like DNA-binding domain superfamily/Winged helix DNA-binding domain"/>
    <property type="match status" value="1"/>
</dbReference>
<keyword evidence="4" id="KW-1185">Reference proteome</keyword>
<dbReference type="AlphaFoldDB" id="A0A918A0U9"/>
<accession>A0A918A0U9</accession>
<dbReference type="InterPro" id="IPR036388">
    <property type="entry name" value="WH-like_DNA-bd_sf"/>
</dbReference>
<dbReference type="InterPro" id="IPR053173">
    <property type="entry name" value="SAM-binding_MTase"/>
</dbReference>
<keyword evidence="3" id="KW-0808">Transferase</keyword>
<dbReference type="InterPro" id="IPR048711">
    <property type="entry name" value="WHD_Rv2258c"/>
</dbReference>
<dbReference type="RefSeq" id="WP_189136855.1">
    <property type="nucleotide sequence ID" value="NZ_BMNK01000001.1"/>
</dbReference>
<dbReference type="CDD" id="cd02440">
    <property type="entry name" value="AdoMet_MTases"/>
    <property type="match status" value="1"/>
</dbReference>
<evidence type="ECO:0000259" key="1">
    <source>
        <dbReference type="Pfam" id="PF13649"/>
    </source>
</evidence>
<evidence type="ECO:0000313" key="3">
    <source>
        <dbReference type="EMBL" id="GGP01651.1"/>
    </source>
</evidence>
<feature type="domain" description="S-adenosylmethionine-dependent methyltransferase Rv2258c-like winged HTH" evidence="2">
    <location>
        <begin position="23"/>
        <end position="91"/>
    </location>
</feature>
<dbReference type="InterPro" id="IPR041698">
    <property type="entry name" value="Methyltransf_25"/>
</dbReference>
<dbReference type="PANTHER" id="PTHR45128:SF2">
    <property type="entry name" value="METHYLTRANSFERASE DOMAIN-CONTAINING PROTEIN"/>
    <property type="match status" value="1"/>
</dbReference>